<evidence type="ECO:0000313" key="3">
    <source>
        <dbReference type="Proteomes" id="UP001054837"/>
    </source>
</evidence>
<feature type="region of interest" description="Disordered" evidence="1">
    <location>
        <begin position="96"/>
        <end position="119"/>
    </location>
</feature>
<comment type="caution">
    <text evidence="2">The sequence shown here is derived from an EMBL/GenBank/DDBJ whole genome shotgun (WGS) entry which is preliminary data.</text>
</comment>
<sequence length="119" mass="13573">MKAELTDLQLICSPLKGDNHAVVRLGEDAVRLRRETSPTKQYQTTFLSALMCIKIYRYRLWYRYRVSYINMNTRIGRVCLILFKIQAPVQALNAATGPSPTTAGMTSQPFSSSKKRLRS</sequence>
<protein>
    <submittedName>
        <fullName evidence="2">Uncharacterized protein</fullName>
    </submittedName>
</protein>
<evidence type="ECO:0000256" key="1">
    <source>
        <dbReference type="SAM" id="MobiDB-lite"/>
    </source>
</evidence>
<organism evidence="2 3">
    <name type="scientific">Caerostris darwini</name>
    <dbReference type="NCBI Taxonomy" id="1538125"/>
    <lineage>
        <taxon>Eukaryota</taxon>
        <taxon>Metazoa</taxon>
        <taxon>Ecdysozoa</taxon>
        <taxon>Arthropoda</taxon>
        <taxon>Chelicerata</taxon>
        <taxon>Arachnida</taxon>
        <taxon>Araneae</taxon>
        <taxon>Araneomorphae</taxon>
        <taxon>Entelegynae</taxon>
        <taxon>Araneoidea</taxon>
        <taxon>Araneidae</taxon>
        <taxon>Caerostris</taxon>
    </lineage>
</organism>
<dbReference type="Proteomes" id="UP001054837">
    <property type="component" value="Unassembled WGS sequence"/>
</dbReference>
<reference evidence="2 3" key="1">
    <citation type="submission" date="2021-06" db="EMBL/GenBank/DDBJ databases">
        <title>Caerostris darwini draft genome.</title>
        <authorList>
            <person name="Kono N."/>
            <person name="Arakawa K."/>
        </authorList>
    </citation>
    <scope>NUCLEOTIDE SEQUENCE [LARGE SCALE GENOMIC DNA]</scope>
</reference>
<keyword evidence="3" id="KW-1185">Reference proteome</keyword>
<proteinExistence type="predicted"/>
<dbReference type="AlphaFoldDB" id="A0AAV4TJE9"/>
<accession>A0AAV4TJE9</accession>
<feature type="compositionally biased region" description="Polar residues" evidence="1">
    <location>
        <begin position="96"/>
        <end position="112"/>
    </location>
</feature>
<gene>
    <name evidence="2" type="ORF">CDAR_519741</name>
</gene>
<name>A0AAV4TJE9_9ARAC</name>
<evidence type="ECO:0000313" key="2">
    <source>
        <dbReference type="EMBL" id="GIY45047.1"/>
    </source>
</evidence>
<dbReference type="EMBL" id="BPLQ01009586">
    <property type="protein sequence ID" value="GIY45047.1"/>
    <property type="molecule type" value="Genomic_DNA"/>
</dbReference>